<dbReference type="Proteomes" id="UP000720189">
    <property type="component" value="Unassembled WGS sequence"/>
</dbReference>
<dbReference type="SUPFAM" id="SSF57850">
    <property type="entry name" value="RING/U-box"/>
    <property type="match status" value="1"/>
</dbReference>
<dbReference type="GO" id="GO:0008270">
    <property type="term" value="F:zinc ion binding"/>
    <property type="evidence" value="ECO:0007669"/>
    <property type="project" value="UniProtKB-KW"/>
</dbReference>
<gene>
    <name evidence="3" type="ORF">BKA55DRAFT_733917</name>
</gene>
<evidence type="ECO:0000259" key="2">
    <source>
        <dbReference type="PROSITE" id="PS50089"/>
    </source>
</evidence>
<keyword evidence="4" id="KW-1185">Reference proteome</keyword>
<organism evidence="3 4">
    <name type="scientific">Fusarium redolens</name>
    <dbReference type="NCBI Taxonomy" id="48865"/>
    <lineage>
        <taxon>Eukaryota</taxon>
        <taxon>Fungi</taxon>
        <taxon>Dikarya</taxon>
        <taxon>Ascomycota</taxon>
        <taxon>Pezizomycotina</taxon>
        <taxon>Sordariomycetes</taxon>
        <taxon>Hypocreomycetidae</taxon>
        <taxon>Hypocreales</taxon>
        <taxon>Nectriaceae</taxon>
        <taxon>Fusarium</taxon>
        <taxon>Fusarium redolens species complex</taxon>
    </lineage>
</organism>
<evidence type="ECO:0000256" key="1">
    <source>
        <dbReference type="PROSITE-ProRule" id="PRU00175"/>
    </source>
</evidence>
<feature type="domain" description="RING-type" evidence="2">
    <location>
        <begin position="53"/>
        <end position="124"/>
    </location>
</feature>
<keyword evidence="1" id="KW-0862">Zinc</keyword>
<accession>A0A9P9KSP2</accession>
<dbReference type="PROSITE" id="PS50089">
    <property type="entry name" value="ZF_RING_2"/>
    <property type="match status" value="1"/>
</dbReference>
<comment type="caution">
    <text evidence="3">The sequence shown here is derived from an EMBL/GenBank/DDBJ whole genome shotgun (WGS) entry which is preliminary data.</text>
</comment>
<name>A0A9P9KSP2_FUSRE</name>
<dbReference type="EMBL" id="JAGMUX010000002">
    <property type="protein sequence ID" value="KAH7267710.1"/>
    <property type="molecule type" value="Genomic_DNA"/>
</dbReference>
<keyword evidence="1" id="KW-0479">Metal-binding</keyword>
<evidence type="ECO:0000313" key="3">
    <source>
        <dbReference type="EMBL" id="KAH7267710.1"/>
    </source>
</evidence>
<sequence length="298" mass="34012">MSSPTVVNMMSINNIIHHEPQDNRPEWTTPFWPRLRDSLIEDPELFNHLQLECGICLADMSIFPHEHTFSPEGLTPEKKTMSHRARILPCGHMFGNKCLHTMIEEATKDLEVGEIPEIACPACRVMFSSHSDCLHFHTGKFMPTTMEGVYAIPPTFSEGGVLLHSCGNCLAVDVISAVASLAPMFIPPLELTDREALVTYGTTANLHYWGIHLGDNQNVFEEFVREIPLGDALQRICNEITDRLMWNSTKRWHSEDFAGLKFQLMLYRDNRPRAIDYWRDVEVLENGEMDRVMALNLD</sequence>
<dbReference type="Gene3D" id="3.30.40.10">
    <property type="entry name" value="Zinc/RING finger domain, C3HC4 (zinc finger)"/>
    <property type="match status" value="1"/>
</dbReference>
<dbReference type="GeneID" id="70231193"/>
<keyword evidence="1" id="KW-0863">Zinc-finger</keyword>
<dbReference type="AlphaFoldDB" id="A0A9P9KSP2"/>
<proteinExistence type="predicted"/>
<dbReference type="InterPro" id="IPR001841">
    <property type="entry name" value="Znf_RING"/>
</dbReference>
<protein>
    <recommendedName>
        <fullName evidence="2">RING-type domain-containing protein</fullName>
    </recommendedName>
</protein>
<dbReference type="OrthoDB" id="8062037at2759"/>
<evidence type="ECO:0000313" key="4">
    <source>
        <dbReference type="Proteomes" id="UP000720189"/>
    </source>
</evidence>
<reference evidence="3" key="1">
    <citation type="journal article" date="2021" name="Nat. Commun.">
        <title>Genetic determinants of endophytism in the Arabidopsis root mycobiome.</title>
        <authorList>
            <person name="Mesny F."/>
            <person name="Miyauchi S."/>
            <person name="Thiergart T."/>
            <person name="Pickel B."/>
            <person name="Atanasova L."/>
            <person name="Karlsson M."/>
            <person name="Huettel B."/>
            <person name="Barry K.W."/>
            <person name="Haridas S."/>
            <person name="Chen C."/>
            <person name="Bauer D."/>
            <person name="Andreopoulos W."/>
            <person name="Pangilinan J."/>
            <person name="LaButti K."/>
            <person name="Riley R."/>
            <person name="Lipzen A."/>
            <person name="Clum A."/>
            <person name="Drula E."/>
            <person name="Henrissat B."/>
            <person name="Kohler A."/>
            <person name="Grigoriev I.V."/>
            <person name="Martin F.M."/>
            <person name="Hacquard S."/>
        </authorList>
    </citation>
    <scope>NUCLEOTIDE SEQUENCE</scope>
    <source>
        <strain evidence="3">MPI-CAGE-AT-0023</strain>
    </source>
</reference>
<dbReference type="InterPro" id="IPR013083">
    <property type="entry name" value="Znf_RING/FYVE/PHD"/>
</dbReference>
<dbReference type="RefSeq" id="XP_046055529.1">
    <property type="nucleotide sequence ID" value="XM_046201239.1"/>
</dbReference>